<comment type="caution">
    <text evidence="7">The sequence shown here is derived from an EMBL/GenBank/DDBJ whole genome shotgun (WGS) entry which is preliminary data.</text>
</comment>
<dbReference type="InterPro" id="IPR058240">
    <property type="entry name" value="rSAM_sf"/>
</dbReference>
<dbReference type="SUPFAM" id="SSF102114">
    <property type="entry name" value="Radical SAM enzymes"/>
    <property type="match status" value="1"/>
</dbReference>
<feature type="domain" description="Radical SAM core" evidence="6">
    <location>
        <begin position="11"/>
        <end position="240"/>
    </location>
</feature>
<gene>
    <name evidence="7" type="ORF">HLB29_02260</name>
</gene>
<evidence type="ECO:0000256" key="1">
    <source>
        <dbReference type="ARBA" id="ARBA00001966"/>
    </source>
</evidence>
<protein>
    <submittedName>
        <fullName evidence="7">Radical SAM protein</fullName>
    </submittedName>
</protein>
<evidence type="ECO:0000256" key="4">
    <source>
        <dbReference type="ARBA" id="ARBA00023004"/>
    </source>
</evidence>
<dbReference type="RefSeq" id="WP_185623526.1">
    <property type="nucleotide sequence ID" value="NZ_JABGBW010000001.1"/>
</dbReference>
<dbReference type="PANTHER" id="PTHR43409:SF4">
    <property type="entry name" value="RADICAL SAM SUPERFAMILY PROTEIN"/>
    <property type="match status" value="1"/>
</dbReference>
<dbReference type="InterPro" id="IPR013785">
    <property type="entry name" value="Aldolase_TIM"/>
</dbReference>
<dbReference type="SMART" id="SM00729">
    <property type="entry name" value="Elp3"/>
    <property type="match status" value="1"/>
</dbReference>
<reference evidence="7 8" key="1">
    <citation type="submission" date="2020-05" db="EMBL/GenBank/DDBJ databases">
        <title>Draft genome of xy-202 and genomic insight in genome of the genus Peptostreptococcus.</title>
        <authorList>
            <person name="Zhang Z."/>
        </authorList>
    </citation>
    <scope>NUCLEOTIDE SEQUENCE [LARGE SCALE GENOMIC DNA]</scope>
    <source>
        <strain evidence="7 8">DSM 27025</strain>
    </source>
</reference>
<dbReference type="InterPro" id="IPR007197">
    <property type="entry name" value="rSAM"/>
</dbReference>
<sequence>MHFTGTIWRPPFESASALLQITSGCTHNKCKFCSLYDVPFRMSPIEEIESDLKELRVFHHFAKRVFMTGANPMVLSFEKLKMLLMKIKSYLPHVKTIGGFARITDIKTKSLEELRELHQLGLDGISIGTETGYDEVLRYMRKGNTARDTIEQCQKLEQAEISYNIVYMNGLAGAGKGEINALESAKVYNQLRPNSINIVALTIFPESDLYQEIKNGTYEPSSELEKLHELYTFIEHLTTSSIIYANTISNLAPFVGELPKDREKILNMLQKTMEHTDEGLLEHYRNSIRHL</sequence>
<dbReference type="EMBL" id="JABGBW010000001">
    <property type="protein sequence ID" value="MBC2575506.1"/>
    <property type="molecule type" value="Genomic_DNA"/>
</dbReference>
<dbReference type="SFLD" id="SFLDG01082">
    <property type="entry name" value="B12-binding_domain_containing"/>
    <property type="match status" value="1"/>
</dbReference>
<keyword evidence="8" id="KW-1185">Reference proteome</keyword>
<evidence type="ECO:0000256" key="2">
    <source>
        <dbReference type="ARBA" id="ARBA00022691"/>
    </source>
</evidence>
<name>A0ABR6TJB2_9FIRM</name>
<dbReference type="Gene3D" id="3.20.20.70">
    <property type="entry name" value="Aldolase class I"/>
    <property type="match status" value="1"/>
</dbReference>
<proteinExistence type="predicted"/>
<evidence type="ECO:0000259" key="6">
    <source>
        <dbReference type="PROSITE" id="PS51918"/>
    </source>
</evidence>
<dbReference type="InterPro" id="IPR006638">
    <property type="entry name" value="Elp3/MiaA/NifB-like_rSAM"/>
</dbReference>
<evidence type="ECO:0000313" key="7">
    <source>
        <dbReference type="EMBL" id="MBC2575506.1"/>
    </source>
</evidence>
<organism evidence="7 8">
    <name type="scientific">Peptostreptococcus canis</name>
    <dbReference type="NCBI Taxonomy" id="1159213"/>
    <lineage>
        <taxon>Bacteria</taxon>
        <taxon>Bacillati</taxon>
        <taxon>Bacillota</taxon>
        <taxon>Clostridia</taxon>
        <taxon>Peptostreptococcales</taxon>
        <taxon>Peptostreptococcaceae</taxon>
        <taxon>Peptostreptococcus</taxon>
    </lineage>
</organism>
<dbReference type="SFLD" id="SFLDG01095">
    <property type="entry name" value="Uncharacterised_Radical_SAM_Su"/>
    <property type="match status" value="1"/>
</dbReference>
<dbReference type="PANTHER" id="PTHR43409">
    <property type="entry name" value="ANAEROBIC MAGNESIUM-PROTOPORPHYRIN IX MONOMETHYL ESTER CYCLASE-RELATED"/>
    <property type="match status" value="1"/>
</dbReference>
<comment type="cofactor">
    <cofactor evidence="1">
        <name>[4Fe-4S] cluster</name>
        <dbReference type="ChEBI" id="CHEBI:49883"/>
    </cofactor>
</comment>
<dbReference type="CDD" id="cd01335">
    <property type="entry name" value="Radical_SAM"/>
    <property type="match status" value="1"/>
</dbReference>
<dbReference type="Proteomes" id="UP000713904">
    <property type="component" value="Unassembled WGS sequence"/>
</dbReference>
<dbReference type="PROSITE" id="PS51918">
    <property type="entry name" value="RADICAL_SAM"/>
    <property type="match status" value="1"/>
</dbReference>
<dbReference type="SFLD" id="SFLDS00029">
    <property type="entry name" value="Radical_SAM"/>
    <property type="match status" value="1"/>
</dbReference>
<keyword evidence="3" id="KW-0479">Metal-binding</keyword>
<keyword evidence="4" id="KW-0408">Iron</keyword>
<dbReference type="InterPro" id="IPR051198">
    <property type="entry name" value="BchE-like"/>
</dbReference>
<evidence type="ECO:0000313" key="8">
    <source>
        <dbReference type="Proteomes" id="UP000713904"/>
    </source>
</evidence>
<evidence type="ECO:0000256" key="3">
    <source>
        <dbReference type="ARBA" id="ARBA00022723"/>
    </source>
</evidence>
<dbReference type="Pfam" id="PF04055">
    <property type="entry name" value="Radical_SAM"/>
    <property type="match status" value="1"/>
</dbReference>
<accession>A0ABR6TJB2</accession>
<keyword evidence="5" id="KW-0411">Iron-sulfur</keyword>
<evidence type="ECO:0000256" key="5">
    <source>
        <dbReference type="ARBA" id="ARBA00023014"/>
    </source>
</evidence>
<keyword evidence="2" id="KW-0949">S-adenosyl-L-methionine</keyword>